<reference evidence="1" key="1">
    <citation type="submission" date="2014-11" db="EMBL/GenBank/DDBJ databases">
        <authorList>
            <person name="Amaro Gonzalez C."/>
        </authorList>
    </citation>
    <scope>NUCLEOTIDE SEQUENCE</scope>
</reference>
<dbReference type="EMBL" id="GBXM01008300">
    <property type="protein sequence ID" value="JAI00278.1"/>
    <property type="molecule type" value="Transcribed_RNA"/>
</dbReference>
<reference evidence="1" key="2">
    <citation type="journal article" date="2015" name="Fish Shellfish Immunol.">
        <title>Early steps in the European eel (Anguilla anguilla)-Vibrio vulnificus interaction in the gills: Role of the RtxA13 toxin.</title>
        <authorList>
            <person name="Callol A."/>
            <person name="Pajuelo D."/>
            <person name="Ebbesson L."/>
            <person name="Teles M."/>
            <person name="MacKenzie S."/>
            <person name="Amaro C."/>
        </authorList>
    </citation>
    <scope>NUCLEOTIDE SEQUENCE</scope>
</reference>
<proteinExistence type="predicted"/>
<accession>A0A0E9XC24</accession>
<protein>
    <submittedName>
        <fullName evidence="1">Uncharacterized protein</fullName>
    </submittedName>
</protein>
<evidence type="ECO:0000313" key="1">
    <source>
        <dbReference type="EMBL" id="JAI00278.1"/>
    </source>
</evidence>
<name>A0A0E9XC24_ANGAN</name>
<organism evidence="1">
    <name type="scientific">Anguilla anguilla</name>
    <name type="common">European freshwater eel</name>
    <name type="synonym">Muraena anguilla</name>
    <dbReference type="NCBI Taxonomy" id="7936"/>
    <lineage>
        <taxon>Eukaryota</taxon>
        <taxon>Metazoa</taxon>
        <taxon>Chordata</taxon>
        <taxon>Craniata</taxon>
        <taxon>Vertebrata</taxon>
        <taxon>Euteleostomi</taxon>
        <taxon>Actinopterygii</taxon>
        <taxon>Neopterygii</taxon>
        <taxon>Teleostei</taxon>
        <taxon>Anguilliformes</taxon>
        <taxon>Anguillidae</taxon>
        <taxon>Anguilla</taxon>
    </lineage>
</organism>
<dbReference type="AlphaFoldDB" id="A0A0E9XC24"/>
<sequence>MSPLRVSQNHPLHPTVFYHCRADLPSEGALRNLVAVLCSHPNRRAQIRPGKVKVDSRGTTDHLGVGIELGSIQSVDKIA</sequence>